<feature type="transmembrane region" description="Helical" evidence="1">
    <location>
        <begin position="77"/>
        <end position="103"/>
    </location>
</feature>
<dbReference type="WBParaSite" id="TCONS_00005501.p1">
    <property type="protein sequence ID" value="TCONS_00005501.p1"/>
    <property type="gene ID" value="XLOC_003783"/>
</dbReference>
<accession>A0A0K0E283</accession>
<evidence type="ECO:0000256" key="1">
    <source>
        <dbReference type="SAM" id="Phobius"/>
    </source>
</evidence>
<keyword evidence="1" id="KW-0812">Transmembrane</keyword>
<keyword evidence="2" id="KW-1185">Reference proteome</keyword>
<proteinExistence type="predicted"/>
<keyword evidence="1" id="KW-0472">Membrane</keyword>
<evidence type="ECO:0000313" key="3">
    <source>
        <dbReference type="WBParaSite" id="SSTP_0000360500.1"/>
    </source>
</evidence>
<evidence type="ECO:0000313" key="2">
    <source>
        <dbReference type="Proteomes" id="UP000035681"/>
    </source>
</evidence>
<organism evidence="3">
    <name type="scientific">Strongyloides stercoralis</name>
    <name type="common">Threadworm</name>
    <dbReference type="NCBI Taxonomy" id="6248"/>
    <lineage>
        <taxon>Eukaryota</taxon>
        <taxon>Metazoa</taxon>
        <taxon>Ecdysozoa</taxon>
        <taxon>Nematoda</taxon>
        <taxon>Chromadorea</taxon>
        <taxon>Rhabditida</taxon>
        <taxon>Tylenchina</taxon>
        <taxon>Panagrolaimomorpha</taxon>
        <taxon>Strongyloidoidea</taxon>
        <taxon>Strongyloididae</taxon>
        <taxon>Strongyloides</taxon>
    </lineage>
</organism>
<reference evidence="3" key="1">
    <citation type="submission" date="2015-08" db="UniProtKB">
        <authorList>
            <consortium name="WormBaseParasite"/>
        </authorList>
    </citation>
    <scope>IDENTIFICATION</scope>
</reference>
<dbReference type="AlphaFoldDB" id="A0A0K0E283"/>
<protein>
    <submittedName>
        <fullName evidence="3 4">Uncharacterized protein</fullName>
    </submittedName>
</protein>
<name>A0A0K0E283_STRER</name>
<keyword evidence="1" id="KW-1133">Transmembrane helix</keyword>
<feature type="transmembrane region" description="Helical" evidence="1">
    <location>
        <begin position="189"/>
        <end position="217"/>
    </location>
</feature>
<feature type="transmembrane region" description="Helical" evidence="1">
    <location>
        <begin position="115"/>
        <end position="139"/>
    </location>
</feature>
<dbReference type="Proteomes" id="UP000035681">
    <property type="component" value="Unplaced"/>
</dbReference>
<dbReference type="WBParaSite" id="SSTP_0000360500.1">
    <property type="protein sequence ID" value="SSTP_0000360500.1"/>
    <property type="gene ID" value="SSTP_0000360500"/>
</dbReference>
<sequence length="339" mass="40587">MDTLKENIRNFLIRIRKWLRKKWEECADVSQMKFEWPIWTPLEVVEMIGAENYDPSSMRFQMPFFWKSHSVPATRSWGIVVCGIECFFGLFCLLLNIIHFGIYLNTNSRYTYLQWMVFMLTLSEIGVFFAFKLLFIIALNEKNYKLLRVQMIFQYATSVVLLLNASFSITADYGGYNEEKLYGQKQPILIRILAITSLIFAVGQLYLRLMIVPVYNFMIAQKRFRKSLYNCHWRYRKRVYFTYCSIREDDFKNQKEQQMLLELKRKQKDIRRKKKLKKYGQNSRGIRRKVILENNFQPNNALFVKEMEKDPTKIKLCIILDEKSLETAKKPLTFSINEV</sequence>
<evidence type="ECO:0000313" key="4">
    <source>
        <dbReference type="WBParaSite" id="TCONS_00005501.p1"/>
    </source>
</evidence>
<feature type="transmembrane region" description="Helical" evidence="1">
    <location>
        <begin position="151"/>
        <end position="169"/>
    </location>
</feature>